<evidence type="ECO:0000256" key="1">
    <source>
        <dbReference type="ARBA" id="ARBA00005525"/>
    </source>
</evidence>
<evidence type="ECO:0000259" key="9">
    <source>
        <dbReference type="Pfam" id="PF03807"/>
    </source>
</evidence>
<evidence type="ECO:0000256" key="2">
    <source>
        <dbReference type="ARBA" id="ARBA00022857"/>
    </source>
</evidence>
<dbReference type="AlphaFoldDB" id="A0A0F0KLB9"/>
<dbReference type="OrthoDB" id="9805754at2"/>
<dbReference type="GO" id="GO:0004735">
    <property type="term" value="F:pyrroline-5-carboxylate reductase activity"/>
    <property type="evidence" value="ECO:0007669"/>
    <property type="project" value="UniProtKB-UniRule"/>
</dbReference>
<dbReference type="RefSeq" id="WP_045264114.1">
    <property type="nucleotide sequence ID" value="NZ_JYIV01000027.1"/>
</dbReference>
<organism evidence="11 12">
    <name type="scientific">Microbacterium oxydans</name>
    <dbReference type="NCBI Taxonomy" id="82380"/>
    <lineage>
        <taxon>Bacteria</taxon>
        <taxon>Bacillati</taxon>
        <taxon>Actinomycetota</taxon>
        <taxon>Actinomycetes</taxon>
        <taxon>Micrococcales</taxon>
        <taxon>Microbacteriaceae</taxon>
        <taxon>Microbacterium</taxon>
    </lineage>
</organism>
<dbReference type="EMBL" id="JYIV01000027">
    <property type="protein sequence ID" value="KJL21219.1"/>
    <property type="molecule type" value="Genomic_DNA"/>
</dbReference>
<dbReference type="SUPFAM" id="SSF48179">
    <property type="entry name" value="6-phosphogluconate dehydrogenase C-terminal domain-like"/>
    <property type="match status" value="1"/>
</dbReference>
<feature type="binding site" evidence="7">
    <location>
        <position position="66"/>
    </location>
    <ligand>
        <name>NADPH</name>
        <dbReference type="ChEBI" id="CHEBI:57783"/>
    </ligand>
</feature>
<dbReference type="InterPro" id="IPR053790">
    <property type="entry name" value="P5CR-like_CS"/>
</dbReference>
<feature type="domain" description="Pyrroline-5-carboxylate reductase dimerisation" evidence="10">
    <location>
        <begin position="171"/>
        <end position="275"/>
    </location>
</feature>
<evidence type="ECO:0000313" key="12">
    <source>
        <dbReference type="Proteomes" id="UP000033725"/>
    </source>
</evidence>
<comment type="subcellular location">
    <subcellularLocation>
        <location evidence="5">Cytoplasm</location>
    </subcellularLocation>
</comment>
<dbReference type="SUPFAM" id="SSF51735">
    <property type="entry name" value="NAD(P)-binding Rossmann-fold domains"/>
    <property type="match status" value="1"/>
</dbReference>
<evidence type="ECO:0000256" key="5">
    <source>
        <dbReference type="HAMAP-Rule" id="MF_01925"/>
    </source>
</evidence>
<evidence type="ECO:0000256" key="6">
    <source>
        <dbReference type="NCBIfam" id="TIGR00112"/>
    </source>
</evidence>
<dbReference type="HAMAP" id="MF_01925">
    <property type="entry name" value="P5C_reductase"/>
    <property type="match status" value="1"/>
</dbReference>
<dbReference type="Pfam" id="PF03807">
    <property type="entry name" value="F420_oxidored"/>
    <property type="match status" value="1"/>
</dbReference>
<dbReference type="UniPathway" id="UPA00098">
    <property type="reaction ID" value="UER00361"/>
</dbReference>
<feature type="binding site" evidence="7">
    <location>
        <begin position="11"/>
        <end position="16"/>
    </location>
    <ligand>
        <name>NADP(+)</name>
        <dbReference type="ChEBI" id="CHEBI:58349"/>
    </ligand>
</feature>
<dbReference type="PATRIC" id="fig|82380.10.peg.2245"/>
<keyword evidence="5" id="KW-0963">Cytoplasm</keyword>
<protein>
    <recommendedName>
        <fullName evidence="5 6">Pyrroline-5-carboxylate reductase</fullName>
        <shortName evidence="5">P5C reductase</shortName>
        <shortName evidence="5">P5CR</shortName>
        <ecNumber evidence="5 6">1.5.1.2</ecNumber>
    </recommendedName>
    <alternativeName>
        <fullName evidence="5">PCA reductase</fullName>
    </alternativeName>
</protein>
<accession>A0A0F0KLB9</accession>
<evidence type="ECO:0000256" key="4">
    <source>
        <dbReference type="ARBA" id="ARBA00058118"/>
    </source>
</evidence>
<gene>
    <name evidence="5 11" type="primary">proC</name>
    <name evidence="11" type="ORF">RN51_02233</name>
</gene>
<sequence length="279" mass="28228">MADSLPSLAFLGAGSMGGAILRGVVASGVRVDGGITATNRTAEKAEAFADIDGVTSIALADRPEGNVEAAAGARIVLVGVKPAMVPDLLREIASHLAADAIVVSVAAGVTLQTFADVLGSEAKVIRSMPNTPSTVRKGVTGLAAGAAVPAEDVALVRRLFETVGAVVEVPESQIDALSTISGSGPAYVYLLIEELTKAAVGMGFTDADARLMVEQTFIGATALLDASGEAPAELRRRVTSPKGTTERAVAVLQEAHLDRTFADAADAALARAKELAAGA</sequence>
<dbReference type="Gene3D" id="3.40.50.720">
    <property type="entry name" value="NAD(P)-binding Rossmann-like Domain"/>
    <property type="match status" value="1"/>
</dbReference>
<dbReference type="InterPro" id="IPR028939">
    <property type="entry name" value="P5C_Rdtase_cat_N"/>
</dbReference>
<comment type="catalytic activity">
    <reaction evidence="5 8">
        <text>L-proline + NADP(+) = (S)-1-pyrroline-5-carboxylate + NADPH + 2 H(+)</text>
        <dbReference type="Rhea" id="RHEA:14109"/>
        <dbReference type="ChEBI" id="CHEBI:15378"/>
        <dbReference type="ChEBI" id="CHEBI:17388"/>
        <dbReference type="ChEBI" id="CHEBI:57783"/>
        <dbReference type="ChEBI" id="CHEBI:58349"/>
        <dbReference type="ChEBI" id="CHEBI:60039"/>
        <dbReference type="EC" id="1.5.1.2"/>
    </reaction>
</comment>
<dbReference type="PANTHER" id="PTHR11645">
    <property type="entry name" value="PYRROLINE-5-CARBOXYLATE REDUCTASE"/>
    <property type="match status" value="1"/>
</dbReference>
<keyword evidence="3 5" id="KW-0560">Oxidoreductase</keyword>
<dbReference type="Pfam" id="PF14748">
    <property type="entry name" value="P5CR_dimer"/>
    <property type="match status" value="1"/>
</dbReference>
<dbReference type="InterPro" id="IPR029036">
    <property type="entry name" value="P5CR_dimer"/>
</dbReference>
<keyword evidence="2 5" id="KW-0521">NADP</keyword>
<evidence type="ECO:0000256" key="3">
    <source>
        <dbReference type="ARBA" id="ARBA00023002"/>
    </source>
</evidence>
<dbReference type="PIRSF" id="PIRSF000193">
    <property type="entry name" value="Pyrrol-5-carb_rd"/>
    <property type="match status" value="1"/>
</dbReference>
<dbReference type="PROSITE" id="PS00521">
    <property type="entry name" value="P5CR"/>
    <property type="match status" value="1"/>
</dbReference>
<comment type="catalytic activity">
    <reaction evidence="5">
        <text>L-proline + NAD(+) = (S)-1-pyrroline-5-carboxylate + NADH + 2 H(+)</text>
        <dbReference type="Rhea" id="RHEA:14105"/>
        <dbReference type="ChEBI" id="CHEBI:15378"/>
        <dbReference type="ChEBI" id="CHEBI:17388"/>
        <dbReference type="ChEBI" id="CHEBI:57540"/>
        <dbReference type="ChEBI" id="CHEBI:57945"/>
        <dbReference type="ChEBI" id="CHEBI:60039"/>
        <dbReference type="EC" id="1.5.1.2"/>
    </reaction>
</comment>
<dbReference type="InterPro" id="IPR008927">
    <property type="entry name" value="6-PGluconate_DH-like_C_sf"/>
</dbReference>
<dbReference type="NCBIfam" id="TIGR00112">
    <property type="entry name" value="proC"/>
    <property type="match status" value="1"/>
</dbReference>
<evidence type="ECO:0000259" key="10">
    <source>
        <dbReference type="Pfam" id="PF14748"/>
    </source>
</evidence>
<keyword evidence="5 8" id="KW-0028">Amino-acid biosynthesis</keyword>
<dbReference type="PANTHER" id="PTHR11645:SF0">
    <property type="entry name" value="PYRROLINE-5-CARBOXYLATE REDUCTASE 3"/>
    <property type="match status" value="1"/>
</dbReference>
<evidence type="ECO:0000256" key="8">
    <source>
        <dbReference type="RuleBase" id="RU003903"/>
    </source>
</evidence>
<dbReference type="InterPro" id="IPR000304">
    <property type="entry name" value="Pyrroline-COOH_reductase"/>
</dbReference>
<evidence type="ECO:0000313" key="11">
    <source>
        <dbReference type="EMBL" id="KJL21219.1"/>
    </source>
</evidence>
<dbReference type="InterPro" id="IPR036291">
    <property type="entry name" value="NAD(P)-bd_dom_sf"/>
</dbReference>
<reference evidence="11 12" key="1">
    <citation type="submission" date="2015-02" db="EMBL/GenBank/DDBJ databases">
        <title>Draft genome sequences of ten Microbacterium spp. with emphasis on heavy metal contaminated environments.</title>
        <authorList>
            <person name="Corretto E."/>
        </authorList>
    </citation>
    <scope>NUCLEOTIDE SEQUENCE [LARGE SCALE GENOMIC DNA]</scope>
    <source>
        <strain evidence="11 12">BEL163</strain>
    </source>
</reference>
<comment type="caution">
    <text evidence="11">The sequence shown here is derived from an EMBL/GenBank/DDBJ whole genome shotgun (WGS) entry which is preliminary data.</text>
</comment>
<dbReference type="FunFam" id="1.10.3730.10:FF:000001">
    <property type="entry name" value="Pyrroline-5-carboxylate reductase"/>
    <property type="match status" value="1"/>
</dbReference>
<feature type="domain" description="Pyrroline-5-carboxylate reductase catalytic N-terminal" evidence="9">
    <location>
        <begin position="8"/>
        <end position="108"/>
    </location>
</feature>
<dbReference type="Proteomes" id="UP000033725">
    <property type="component" value="Unassembled WGS sequence"/>
</dbReference>
<comment type="function">
    <text evidence="4 5">Catalyzes the reduction of 1-pyrroline-5-carboxylate (PCA) to L-proline.</text>
</comment>
<dbReference type="EC" id="1.5.1.2" evidence="5 6"/>
<dbReference type="GO" id="GO:0055129">
    <property type="term" value="P:L-proline biosynthetic process"/>
    <property type="evidence" value="ECO:0007669"/>
    <property type="project" value="UniProtKB-UniRule"/>
</dbReference>
<dbReference type="Gene3D" id="1.10.3730.10">
    <property type="entry name" value="ProC C-terminal domain-like"/>
    <property type="match status" value="1"/>
</dbReference>
<comment type="similarity">
    <text evidence="1 5 8">Belongs to the pyrroline-5-carboxylate reductase family.</text>
</comment>
<comment type="pathway">
    <text evidence="5 8">Amino-acid biosynthesis; L-proline biosynthesis; L-proline from L-glutamate 5-semialdehyde: step 1/1.</text>
</comment>
<dbReference type="GO" id="GO:0005737">
    <property type="term" value="C:cytoplasm"/>
    <property type="evidence" value="ECO:0007669"/>
    <property type="project" value="UniProtKB-SubCell"/>
</dbReference>
<evidence type="ECO:0000256" key="7">
    <source>
        <dbReference type="PIRSR" id="PIRSR000193-1"/>
    </source>
</evidence>
<keyword evidence="5 8" id="KW-0641">Proline biosynthesis</keyword>
<name>A0A0F0KLB9_9MICO</name>
<proteinExistence type="inferred from homology"/>